<dbReference type="Pfam" id="PF00903">
    <property type="entry name" value="Glyoxalase"/>
    <property type="match status" value="1"/>
</dbReference>
<dbReference type="Gene3D" id="3.10.180.10">
    <property type="entry name" value="2,3-Dihydroxybiphenyl 1,2-Dioxygenase, domain 1"/>
    <property type="match status" value="1"/>
</dbReference>
<reference evidence="3 4" key="1">
    <citation type="submission" date="2017-09" db="EMBL/GenBank/DDBJ databases">
        <authorList>
            <person name="Ehlers B."/>
            <person name="Leendertz F.H."/>
        </authorList>
    </citation>
    <scope>NUCLEOTIDE SEQUENCE [LARGE SCALE GENOMIC DNA]</scope>
    <source>
        <strain evidence="3 4">DSM 46844</strain>
    </source>
</reference>
<evidence type="ECO:0000259" key="2">
    <source>
        <dbReference type="PROSITE" id="PS51819"/>
    </source>
</evidence>
<accession>A0A285EBC5</accession>
<dbReference type="PANTHER" id="PTHR43048">
    <property type="entry name" value="METHYLMALONYL-COA EPIMERASE"/>
    <property type="match status" value="1"/>
</dbReference>
<gene>
    <name evidence="3" type="ORF">SAMN06893097_104142</name>
</gene>
<evidence type="ECO:0000313" key="3">
    <source>
        <dbReference type="EMBL" id="SNX96428.1"/>
    </source>
</evidence>
<dbReference type="GO" id="GO:0004493">
    <property type="term" value="F:methylmalonyl-CoA epimerase activity"/>
    <property type="evidence" value="ECO:0007669"/>
    <property type="project" value="TreeGrafter"/>
</dbReference>
<dbReference type="EMBL" id="OBDO01000004">
    <property type="protein sequence ID" value="SNX96428.1"/>
    <property type="molecule type" value="Genomic_DNA"/>
</dbReference>
<dbReference type="PANTHER" id="PTHR43048:SF4">
    <property type="entry name" value="RING-CLEAVING DIOXYGENASE-RELATED"/>
    <property type="match status" value="1"/>
</dbReference>
<dbReference type="RefSeq" id="WP_097206451.1">
    <property type="nucleotide sequence ID" value="NZ_JACHXB010000002.1"/>
</dbReference>
<dbReference type="SUPFAM" id="SSF54593">
    <property type="entry name" value="Glyoxalase/Bleomycin resistance protein/Dihydroxybiphenyl dioxygenase"/>
    <property type="match status" value="1"/>
</dbReference>
<evidence type="ECO:0000256" key="1">
    <source>
        <dbReference type="ARBA" id="ARBA00022723"/>
    </source>
</evidence>
<dbReference type="GO" id="GO:0046872">
    <property type="term" value="F:metal ion binding"/>
    <property type="evidence" value="ECO:0007669"/>
    <property type="project" value="UniProtKB-KW"/>
</dbReference>
<dbReference type="InterPro" id="IPR004360">
    <property type="entry name" value="Glyas_Fos-R_dOase_dom"/>
</dbReference>
<keyword evidence="4" id="KW-1185">Reference proteome</keyword>
<protein>
    <recommendedName>
        <fullName evidence="2">VOC domain-containing protein</fullName>
    </recommendedName>
</protein>
<dbReference type="PROSITE" id="PS51819">
    <property type="entry name" value="VOC"/>
    <property type="match status" value="1"/>
</dbReference>
<dbReference type="GO" id="GO:0046491">
    <property type="term" value="P:L-methylmalonyl-CoA metabolic process"/>
    <property type="evidence" value="ECO:0007669"/>
    <property type="project" value="TreeGrafter"/>
</dbReference>
<evidence type="ECO:0000313" key="4">
    <source>
        <dbReference type="Proteomes" id="UP000219514"/>
    </source>
</evidence>
<organism evidence="3 4">
    <name type="scientific">Geodermatophilus sabuli</name>
    <dbReference type="NCBI Taxonomy" id="1564158"/>
    <lineage>
        <taxon>Bacteria</taxon>
        <taxon>Bacillati</taxon>
        <taxon>Actinomycetota</taxon>
        <taxon>Actinomycetes</taxon>
        <taxon>Geodermatophilales</taxon>
        <taxon>Geodermatophilaceae</taxon>
        <taxon>Geodermatophilus</taxon>
    </lineage>
</organism>
<dbReference type="InterPro" id="IPR029068">
    <property type="entry name" value="Glyas_Bleomycin-R_OHBP_Dase"/>
</dbReference>
<dbReference type="OrthoDB" id="9798201at2"/>
<keyword evidence="1" id="KW-0479">Metal-binding</keyword>
<dbReference type="InterPro" id="IPR037523">
    <property type="entry name" value="VOC_core"/>
</dbReference>
<proteinExistence type="predicted"/>
<dbReference type="AlphaFoldDB" id="A0A285EBC5"/>
<sequence length="120" mass="12860">MPSTIRPIIVTADLDRLLTFYTGLLGATEVMRFPEEGPVFYVGLQLGDSELGLSADTSVVPGEPGRMLLSVEVDDVDARLARVEALGGRAPSPANDMPWGQRVAHITDPDGNVVNLTRTL</sequence>
<dbReference type="Proteomes" id="UP000219514">
    <property type="component" value="Unassembled WGS sequence"/>
</dbReference>
<name>A0A285EBC5_9ACTN</name>
<dbReference type="InterPro" id="IPR051785">
    <property type="entry name" value="MMCE/EMCE_epimerase"/>
</dbReference>
<feature type="domain" description="VOC" evidence="2">
    <location>
        <begin position="1"/>
        <end position="119"/>
    </location>
</feature>